<protein>
    <submittedName>
        <fullName evidence="2">Putative toxin-antitoxin system toxin component, PIN family</fullName>
    </submittedName>
</protein>
<dbReference type="AlphaFoldDB" id="A0A1F7Y2H4"/>
<sequence>MTDDNPSSRLQIPAILGSPKSSILPKGTKLPKVGLKESKIKIVPDTNVYLSGIIFGGNPRKVLKLARNKIVVAYTSASILLEVAEKLNQKFHWDEEKVGKTLKAISKITEVINPATILSVVKKDKSDNKIIECALGAQANYIVSRDKHLLDFSEFEGIKIVTPRDFLRIVKSQS</sequence>
<name>A0A1F7Y2H4_9BACT</name>
<gene>
    <name evidence="2" type="ORF">A2771_00845</name>
</gene>
<dbReference type="InterPro" id="IPR002850">
    <property type="entry name" value="PIN_toxin-like"/>
</dbReference>
<dbReference type="PANTHER" id="PTHR34610:SF3">
    <property type="entry name" value="SSL7007 PROTEIN"/>
    <property type="match status" value="1"/>
</dbReference>
<dbReference type="NCBIfam" id="TIGR00305">
    <property type="entry name" value="putative toxin-antitoxin system toxin component, PIN family"/>
    <property type="match status" value="1"/>
</dbReference>
<organism evidence="2 3">
    <name type="scientific">Candidatus Woesebacteria bacterium RIFCSPHIGHO2_01_FULL_38_26b</name>
    <dbReference type="NCBI Taxonomy" id="1802491"/>
    <lineage>
        <taxon>Bacteria</taxon>
        <taxon>Candidatus Woeseibacteriota</taxon>
    </lineage>
</organism>
<dbReference type="SUPFAM" id="SSF88723">
    <property type="entry name" value="PIN domain-like"/>
    <property type="match status" value="1"/>
</dbReference>
<reference evidence="2 3" key="1">
    <citation type="journal article" date="2016" name="Nat. Commun.">
        <title>Thousands of microbial genomes shed light on interconnected biogeochemical processes in an aquifer system.</title>
        <authorList>
            <person name="Anantharaman K."/>
            <person name="Brown C.T."/>
            <person name="Hug L.A."/>
            <person name="Sharon I."/>
            <person name="Castelle C.J."/>
            <person name="Probst A.J."/>
            <person name="Thomas B.C."/>
            <person name="Singh A."/>
            <person name="Wilkins M.J."/>
            <person name="Karaoz U."/>
            <person name="Brodie E.L."/>
            <person name="Williams K.H."/>
            <person name="Hubbard S.S."/>
            <person name="Banfield J.F."/>
        </authorList>
    </citation>
    <scope>NUCLEOTIDE SEQUENCE [LARGE SCALE GENOMIC DNA]</scope>
</reference>
<dbReference type="Gene3D" id="3.40.50.1010">
    <property type="entry name" value="5'-nuclease"/>
    <property type="match status" value="1"/>
</dbReference>
<comment type="caution">
    <text evidence="2">The sequence shown here is derived from an EMBL/GenBank/DDBJ whole genome shotgun (WGS) entry which is preliminary data.</text>
</comment>
<evidence type="ECO:0000313" key="3">
    <source>
        <dbReference type="Proteomes" id="UP000176741"/>
    </source>
</evidence>
<proteinExistence type="predicted"/>
<dbReference type="SMART" id="SM00670">
    <property type="entry name" value="PINc"/>
    <property type="match status" value="1"/>
</dbReference>
<accession>A0A1F7Y2H4</accession>
<evidence type="ECO:0000259" key="1">
    <source>
        <dbReference type="SMART" id="SM00670"/>
    </source>
</evidence>
<dbReference type="PANTHER" id="PTHR34610">
    <property type="entry name" value="SSL7007 PROTEIN"/>
    <property type="match status" value="1"/>
</dbReference>
<dbReference type="Pfam" id="PF13470">
    <property type="entry name" value="PIN_3"/>
    <property type="match status" value="1"/>
</dbReference>
<dbReference type="InterPro" id="IPR002716">
    <property type="entry name" value="PIN_dom"/>
</dbReference>
<feature type="domain" description="PIN" evidence="1">
    <location>
        <begin position="40"/>
        <end position="151"/>
    </location>
</feature>
<dbReference type="InterPro" id="IPR029060">
    <property type="entry name" value="PIN-like_dom_sf"/>
</dbReference>
<evidence type="ECO:0000313" key="2">
    <source>
        <dbReference type="EMBL" id="OGM21370.1"/>
    </source>
</evidence>
<dbReference type="EMBL" id="MGGD01000012">
    <property type="protein sequence ID" value="OGM21370.1"/>
    <property type="molecule type" value="Genomic_DNA"/>
</dbReference>
<dbReference type="Proteomes" id="UP000176741">
    <property type="component" value="Unassembled WGS sequence"/>
</dbReference>